<reference evidence="7" key="1">
    <citation type="submission" date="2019-03" db="EMBL/GenBank/DDBJ databases">
        <authorList>
            <person name="Mank J."/>
            <person name="Almeida P."/>
        </authorList>
    </citation>
    <scope>NUCLEOTIDE SEQUENCE</scope>
    <source>
        <strain evidence="7">78183</strain>
    </source>
</reference>
<dbReference type="GO" id="GO:0003677">
    <property type="term" value="F:DNA binding"/>
    <property type="evidence" value="ECO:0007669"/>
    <property type="project" value="UniProtKB-KW"/>
</dbReference>
<dbReference type="EMBL" id="CAADRP010000191">
    <property type="protein sequence ID" value="VFU24678.1"/>
    <property type="molecule type" value="Genomic_DNA"/>
</dbReference>
<keyword evidence="5" id="KW-0539">Nucleus</keyword>
<dbReference type="CDD" id="cd10017">
    <property type="entry name" value="B3_DNA"/>
    <property type="match status" value="1"/>
</dbReference>
<dbReference type="GO" id="GO:0005634">
    <property type="term" value="C:nucleus"/>
    <property type="evidence" value="ECO:0007669"/>
    <property type="project" value="UniProtKB-SubCell"/>
</dbReference>
<feature type="domain" description="TF-B3" evidence="6">
    <location>
        <begin position="4"/>
        <end position="108"/>
    </location>
</feature>
<sequence>MANLRKTLSETDVEIRFSVPSKWFRENLYSRFEGKFVLDLRVKDRSGEVQSFGFSVRTKGKHLKPVISRGWRKFVHAKGLKPGNKIVFVRENDPEMGTEYTVEVVKEIKLFGRDIQGRV</sequence>
<dbReference type="Gene3D" id="2.40.330.10">
    <property type="entry name" value="DNA-binding pseudobarrel domain"/>
    <property type="match status" value="1"/>
</dbReference>
<evidence type="ECO:0000256" key="3">
    <source>
        <dbReference type="ARBA" id="ARBA00023125"/>
    </source>
</evidence>
<evidence type="ECO:0000259" key="6">
    <source>
        <dbReference type="SMART" id="SM01019"/>
    </source>
</evidence>
<dbReference type="SMART" id="SM01019">
    <property type="entry name" value="B3"/>
    <property type="match status" value="1"/>
</dbReference>
<evidence type="ECO:0000256" key="2">
    <source>
        <dbReference type="ARBA" id="ARBA00023015"/>
    </source>
</evidence>
<keyword evidence="2" id="KW-0805">Transcription regulation</keyword>
<dbReference type="SUPFAM" id="SSF101936">
    <property type="entry name" value="DNA-binding pseudobarrel domain"/>
    <property type="match status" value="1"/>
</dbReference>
<dbReference type="InterPro" id="IPR003340">
    <property type="entry name" value="B3_DNA-bd"/>
</dbReference>
<accession>A0A6N2KAG7</accession>
<keyword evidence="3" id="KW-0238">DNA-binding</keyword>
<proteinExistence type="predicted"/>
<organism evidence="7">
    <name type="scientific">Salix viminalis</name>
    <name type="common">Common osier</name>
    <name type="synonym">Basket willow</name>
    <dbReference type="NCBI Taxonomy" id="40686"/>
    <lineage>
        <taxon>Eukaryota</taxon>
        <taxon>Viridiplantae</taxon>
        <taxon>Streptophyta</taxon>
        <taxon>Embryophyta</taxon>
        <taxon>Tracheophyta</taxon>
        <taxon>Spermatophyta</taxon>
        <taxon>Magnoliopsida</taxon>
        <taxon>eudicotyledons</taxon>
        <taxon>Gunneridae</taxon>
        <taxon>Pentapetalae</taxon>
        <taxon>rosids</taxon>
        <taxon>fabids</taxon>
        <taxon>Malpighiales</taxon>
        <taxon>Salicaceae</taxon>
        <taxon>Saliceae</taxon>
        <taxon>Salix</taxon>
    </lineage>
</organism>
<comment type="subcellular location">
    <subcellularLocation>
        <location evidence="1">Nucleus</location>
    </subcellularLocation>
</comment>
<protein>
    <recommendedName>
        <fullName evidence="6">TF-B3 domain-containing protein</fullName>
    </recommendedName>
</protein>
<evidence type="ECO:0000256" key="1">
    <source>
        <dbReference type="ARBA" id="ARBA00004123"/>
    </source>
</evidence>
<evidence type="ECO:0000313" key="7">
    <source>
        <dbReference type="EMBL" id="VFU24678.1"/>
    </source>
</evidence>
<keyword evidence="4" id="KW-0804">Transcription</keyword>
<gene>
    <name evidence="7" type="ORF">SVIM_LOCUS48876</name>
</gene>
<dbReference type="InterPro" id="IPR015300">
    <property type="entry name" value="DNA-bd_pseudobarrel_sf"/>
</dbReference>
<name>A0A6N2KAG7_SALVM</name>
<dbReference type="Pfam" id="PF02362">
    <property type="entry name" value="B3"/>
    <property type="match status" value="1"/>
</dbReference>
<evidence type="ECO:0000256" key="5">
    <source>
        <dbReference type="ARBA" id="ARBA00023242"/>
    </source>
</evidence>
<dbReference type="AlphaFoldDB" id="A0A6N2KAG7"/>
<evidence type="ECO:0000256" key="4">
    <source>
        <dbReference type="ARBA" id="ARBA00023163"/>
    </source>
</evidence>